<dbReference type="InterPro" id="IPR004127">
    <property type="entry name" value="Prefoldin_subunit_alpha"/>
</dbReference>
<proteinExistence type="inferred from homology"/>
<keyword evidence="5" id="KW-1185">Reference proteome</keyword>
<reference evidence="4" key="2">
    <citation type="submission" date="2013-10" db="EMBL/GenBank/DDBJ databases">
        <authorList>
            <person name="Aslett M."/>
        </authorList>
    </citation>
    <scope>NUCLEOTIDE SEQUENCE [LARGE SCALE GENOMIC DNA]</scope>
    <source>
        <strain evidence="4">Weybridge</strain>
    </source>
</reference>
<dbReference type="GO" id="GO:0007017">
    <property type="term" value="P:microtubule-based process"/>
    <property type="evidence" value="ECO:0007669"/>
    <property type="project" value="TreeGrafter"/>
</dbReference>
<evidence type="ECO:0000256" key="1">
    <source>
        <dbReference type="ARBA" id="ARBA00010048"/>
    </source>
</evidence>
<dbReference type="PANTHER" id="PTHR12409">
    <property type="entry name" value="PREFOLDIN SUBUNIT 3"/>
    <property type="match status" value="1"/>
</dbReference>
<dbReference type="Proteomes" id="UP000030763">
    <property type="component" value="Unassembled WGS sequence"/>
</dbReference>
<comment type="similarity">
    <text evidence="1">Belongs to the prefoldin subunit alpha family.</text>
</comment>
<dbReference type="RefSeq" id="XP_013334969.1">
    <property type="nucleotide sequence ID" value="XM_013479515.1"/>
</dbReference>
<accession>U6M5I5</accession>
<dbReference type="CDD" id="cd23156">
    <property type="entry name" value="Prefoldin_3"/>
    <property type="match status" value="1"/>
</dbReference>
<evidence type="ECO:0000313" key="5">
    <source>
        <dbReference type="Proteomes" id="UP000030763"/>
    </source>
</evidence>
<dbReference type="GO" id="GO:0006457">
    <property type="term" value="P:protein folding"/>
    <property type="evidence" value="ECO:0007669"/>
    <property type="project" value="InterPro"/>
</dbReference>
<evidence type="ECO:0000256" key="3">
    <source>
        <dbReference type="SAM" id="Coils"/>
    </source>
</evidence>
<gene>
    <name evidence="4" type="ORF">EMWEY_00049570</name>
</gene>
<dbReference type="Gene3D" id="1.10.287.370">
    <property type="match status" value="1"/>
</dbReference>
<dbReference type="EMBL" id="HG719596">
    <property type="protein sequence ID" value="CDJ58323.1"/>
    <property type="molecule type" value="Genomic_DNA"/>
</dbReference>
<reference evidence="4" key="1">
    <citation type="submission" date="2013-10" db="EMBL/GenBank/DDBJ databases">
        <title>Genomic analysis of the causative agents of coccidiosis in chickens.</title>
        <authorList>
            <person name="Reid A.J."/>
            <person name="Blake D."/>
            <person name="Billington K."/>
            <person name="Browne H."/>
            <person name="Dunn M."/>
            <person name="Hung S."/>
            <person name="Kawahara F."/>
            <person name="Miranda-Saavedra D."/>
            <person name="Mourier T."/>
            <person name="Nagra H."/>
            <person name="Otto T.D."/>
            <person name="Rawlings N."/>
            <person name="Sanchez A."/>
            <person name="Sanders M."/>
            <person name="Subramaniam C."/>
            <person name="Tay Y."/>
            <person name="Dear P."/>
            <person name="Doerig C."/>
            <person name="Gruber A."/>
            <person name="Parkinson J."/>
            <person name="Shirley M."/>
            <person name="Wan K.L."/>
            <person name="Berriman M."/>
            <person name="Tomley F."/>
            <person name="Pain A."/>
        </authorList>
    </citation>
    <scope>NUCLEOTIDE SEQUENCE [LARGE SCALE GENOMIC DNA]</scope>
    <source>
        <strain evidence="4">Weybridge</strain>
    </source>
</reference>
<dbReference type="VEuPathDB" id="ToxoDB:EMWEY_00049570"/>
<dbReference type="InterPro" id="IPR016655">
    <property type="entry name" value="PFD3"/>
</dbReference>
<evidence type="ECO:0000256" key="2">
    <source>
        <dbReference type="ARBA" id="ARBA00023186"/>
    </source>
</evidence>
<dbReference type="OrthoDB" id="6375174at2759"/>
<dbReference type="OMA" id="ACIEDAD"/>
<dbReference type="GO" id="GO:0005737">
    <property type="term" value="C:cytoplasm"/>
    <property type="evidence" value="ECO:0007669"/>
    <property type="project" value="TreeGrafter"/>
</dbReference>
<dbReference type="GO" id="GO:0016272">
    <property type="term" value="C:prefoldin complex"/>
    <property type="evidence" value="ECO:0007669"/>
    <property type="project" value="InterPro"/>
</dbReference>
<dbReference type="PANTHER" id="PTHR12409:SF0">
    <property type="entry name" value="PREFOLDIN SUBUNIT 3"/>
    <property type="match status" value="1"/>
</dbReference>
<organism evidence="4 5">
    <name type="scientific">Eimeria maxima</name>
    <name type="common">Coccidian parasite</name>
    <dbReference type="NCBI Taxonomy" id="5804"/>
    <lineage>
        <taxon>Eukaryota</taxon>
        <taxon>Sar</taxon>
        <taxon>Alveolata</taxon>
        <taxon>Apicomplexa</taxon>
        <taxon>Conoidasida</taxon>
        <taxon>Coccidia</taxon>
        <taxon>Eucoccidiorida</taxon>
        <taxon>Eimeriorina</taxon>
        <taxon>Eimeriidae</taxon>
        <taxon>Eimeria</taxon>
    </lineage>
</organism>
<dbReference type="InterPro" id="IPR009053">
    <property type="entry name" value="Prefoldin"/>
</dbReference>
<keyword evidence="3" id="KW-0175">Coiled coil</keyword>
<protein>
    <submittedName>
        <fullName evidence="4">Prefoldin subunit 3, putative</fullName>
    </submittedName>
</protein>
<keyword evidence="2" id="KW-0143">Chaperone</keyword>
<dbReference type="GeneID" id="25338943"/>
<dbReference type="SUPFAM" id="SSF46579">
    <property type="entry name" value="Prefoldin"/>
    <property type="match status" value="1"/>
</dbReference>
<sequence>MQDVAKEGGDGELQTHFQLAETVHVQATVPPTDTVCLWLAADVVVEYTIQEAEDVLNKSLKFANKYLEEAEADMEWLRTQITMTEVNIARVHNYAVLKLQQRQAAGAGKRLHT</sequence>
<dbReference type="AlphaFoldDB" id="U6M5I5"/>
<name>U6M5I5_EIMMA</name>
<feature type="coiled-coil region" evidence="3">
    <location>
        <begin position="60"/>
        <end position="87"/>
    </location>
</feature>
<dbReference type="GO" id="GO:0015631">
    <property type="term" value="F:tubulin binding"/>
    <property type="evidence" value="ECO:0007669"/>
    <property type="project" value="TreeGrafter"/>
</dbReference>
<evidence type="ECO:0000313" key="4">
    <source>
        <dbReference type="EMBL" id="CDJ58323.1"/>
    </source>
</evidence>
<dbReference type="GO" id="GO:0007021">
    <property type="term" value="P:tubulin complex assembly"/>
    <property type="evidence" value="ECO:0007669"/>
    <property type="project" value="TreeGrafter"/>
</dbReference>
<dbReference type="Pfam" id="PF02996">
    <property type="entry name" value="Prefoldin"/>
    <property type="match status" value="1"/>
</dbReference>